<evidence type="ECO:0000259" key="1">
    <source>
        <dbReference type="PROSITE" id="PS51704"/>
    </source>
</evidence>
<organism evidence="3 4">
    <name type="scientific">Victivallis vadensis</name>
    <dbReference type="NCBI Taxonomy" id="172901"/>
    <lineage>
        <taxon>Bacteria</taxon>
        <taxon>Pseudomonadati</taxon>
        <taxon>Lentisphaerota</taxon>
        <taxon>Lentisphaeria</taxon>
        <taxon>Victivallales</taxon>
        <taxon>Victivallaceae</taxon>
        <taxon>Victivallis</taxon>
    </lineage>
</organism>
<sequence>MSVKLVAHRGESEAAPENTLEAFTLAWARGARCIEGDFHLTRDGEVVCMHDDNAKRTCGVDRPLAELTLAEIRSFDAGKWKGDAWKFTRVPTLGEVLRTMPEDGEIFIELKSVGPILDRLKAVFAAGPWRPEQLTFIAFDETTISSVKKLFPAHNAYWLLCNWIGPWDCHTQARFTPDELVAKVRELGVDGVDIHPDFVGAEHVSAMHAAGYSFNVWTVDAVEQARRLIAMNVNSLTSNRAYALGCELAE</sequence>
<comment type="caution">
    <text evidence="3">The sequence shown here is derived from an EMBL/GenBank/DDBJ whole genome shotgun (WGS) entry which is preliminary data.</text>
</comment>
<reference evidence="3 4" key="1">
    <citation type="submission" date="2018-04" db="EMBL/GenBank/DDBJ databases">
        <title>Genomic Encyclopedia of Type Strains, Phase IV (KMG-IV): sequencing the most valuable type-strain genomes for metagenomic binning, comparative biology and taxonomic classification.</title>
        <authorList>
            <person name="Goeker M."/>
        </authorList>
    </citation>
    <scope>NUCLEOTIDE SEQUENCE [LARGE SCALE GENOMIC DNA]</scope>
    <source>
        <strain evidence="3 4">DSM 14823</strain>
    </source>
</reference>
<evidence type="ECO:0000313" key="4">
    <source>
        <dbReference type="Proteomes" id="UP000245959"/>
    </source>
</evidence>
<dbReference type="OrthoDB" id="9776255at2"/>
<keyword evidence="4" id="KW-1185">Reference proteome</keyword>
<dbReference type="EMBL" id="JABAEW010000017">
    <property type="protein sequence ID" value="NMD86983.1"/>
    <property type="molecule type" value="Genomic_DNA"/>
</dbReference>
<dbReference type="PANTHER" id="PTHR46211">
    <property type="entry name" value="GLYCEROPHOSPHORYL DIESTER PHOSPHODIESTERASE"/>
    <property type="match status" value="1"/>
</dbReference>
<dbReference type="GO" id="GO:0008081">
    <property type="term" value="F:phosphoric diester hydrolase activity"/>
    <property type="evidence" value="ECO:0007669"/>
    <property type="project" value="InterPro"/>
</dbReference>
<dbReference type="Gene3D" id="3.20.20.190">
    <property type="entry name" value="Phosphatidylinositol (PI) phosphodiesterase"/>
    <property type="match status" value="1"/>
</dbReference>
<dbReference type="SUPFAM" id="SSF51695">
    <property type="entry name" value="PLC-like phosphodiesterases"/>
    <property type="match status" value="1"/>
</dbReference>
<dbReference type="Proteomes" id="UP000245959">
    <property type="component" value="Unassembled WGS sequence"/>
</dbReference>
<dbReference type="PANTHER" id="PTHR46211:SF1">
    <property type="entry name" value="GLYCEROPHOSPHODIESTER PHOSPHODIESTERASE, CYTOPLASMIC"/>
    <property type="match status" value="1"/>
</dbReference>
<dbReference type="Pfam" id="PF03009">
    <property type="entry name" value="GDPD"/>
    <property type="match status" value="1"/>
</dbReference>
<reference evidence="2 5" key="2">
    <citation type="submission" date="2020-04" db="EMBL/GenBank/DDBJ databases">
        <authorList>
            <person name="Hitch T.C.A."/>
            <person name="Wylensek D."/>
            <person name="Clavel T."/>
        </authorList>
    </citation>
    <scope>NUCLEOTIDE SEQUENCE [LARGE SCALE GENOMIC DNA]</scope>
    <source>
        <strain evidence="2 5">COR2-253-APC-1A</strain>
    </source>
</reference>
<proteinExistence type="predicted"/>
<evidence type="ECO:0000313" key="3">
    <source>
        <dbReference type="EMBL" id="PVY45868.1"/>
    </source>
</evidence>
<feature type="domain" description="GP-PDE" evidence="1">
    <location>
        <begin position="3"/>
        <end position="248"/>
    </location>
</feature>
<dbReference type="CDD" id="cd08582">
    <property type="entry name" value="GDPD_like_2"/>
    <property type="match status" value="1"/>
</dbReference>
<dbReference type="EMBL" id="QEKH01000001">
    <property type="protein sequence ID" value="PVY45868.1"/>
    <property type="molecule type" value="Genomic_DNA"/>
</dbReference>
<evidence type="ECO:0000313" key="5">
    <source>
        <dbReference type="Proteomes" id="UP000576225"/>
    </source>
</evidence>
<evidence type="ECO:0000313" key="2">
    <source>
        <dbReference type="EMBL" id="NMD86983.1"/>
    </source>
</evidence>
<name>A0A2U1BB25_9BACT</name>
<dbReference type="GO" id="GO:0006629">
    <property type="term" value="P:lipid metabolic process"/>
    <property type="evidence" value="ECO:0007669"/>
    <property type="project" value="InterPro"/>
</dbReference>
<gene>
    <name evidence="3" type="ORF">C8D82_10162</name>
    <name evidence="2" type="ORF">HF882_10345</name>
</gene>
<dbReference type="RefSeq" id="WP_116882264.1">
    <property type="nucleotide sequence ID" value="NZ_CABMMC010000109.1"/>
</dbReference>
<dbReference type="InterPro" id="IPR017946">
    <property type="entry name" value="PLC-like_Pdiesterase_TIM-brl"/>
</dbReference>
<dbReference type="PROSITE" id="PS51704">
    <property type="entry name" value="GP_PDE"/>
    <property type="match status" value="1"/>
</dbReference>
<dbReference type="InterPro" id="IPR030395">
    <property type="entry name" value="GP_PDE_dom"/>
</dbReference>
<dbReference type="AlphaFoldDB" id="A0A2U1BB25"/>
<dbReference type="GeneID" id="78293599"/>
<protein>
    <submittedName>
        <fullName evidence="2">Glycerophosphodiester phosphodiesterase</fullName>
    </submittedName>
    <submittedName>
        <fullName evidence="3">Glycerophosphoryl diester phosphodiesterase</fullName>
    </submittedName>
</protein>
<dbReference type="Proteomes" id="UP000576225">
    <property type="component" value="Unassembled WGS sequence"/>
</dbReference>
<accession>A0A2U1BB25</accession>